<organism evidence="2 3">
    <name type="scientific">Brevibacillus brevis</name>
    <name type="common">Bacillus brevis</name>
    <dbReference type="NCBI Taxonomy" id="1393"/>
    <lineage>
        <taxon>Bacteria</taxon>
        <taxon>Bacillati</taxon>
        <taxon>Bacillota</taxon>
        <taxon>Bacilli</taxon>
        <taxon>Bacillales</taxon>
        <taxon>Paenibacillaceae</taxon>
        <taxon>Brevibacillus</taxon>
    </lineage>
</organism>
<accession>A0A517I4G4</accession>
<dbReference type="Proteomes" id="UP000317713">
    <property type="component" value="Chromosome"/>
</dbReference>
<feature type="transmembrane region" description="Helical" evidence="1">
    <location>
        <begin position="7"/>
        <end position="28"/>
    </location>
</feature>
<protein>
    <submittedName>
        <fullName evidence="2">Uncharacterized protein</fullName>
    </submittedName>
</protein>
<reference evidence="2 3" key="1">
    <citation type="submission" date="2019-07" db="EMBL/GenBank/DDBJ databases">
        <title>Characterization of Brevibacillus brevis HK544, as a potential biocontrol agent.</title>
        <authorList>
            <person name="Kim H."/>
        </authorList>
    </citation>
    <scope>NUCLEOTIDE SEQUENCE [LARGE SCALE GENOMIC DNA]</scope>
    <source>
        <strain evidence="2 3">HK544</strain>
    </source>
</reference>
<dbReference type="AlphaFoldDB" id="A0A517I4G4"/>
<feature type="transmembrane region" description="Helical" evidence="1">
    <location>
        <begin position="40"/>
        <end position="59"/>
    </location>
</feature>
<proteinExistence type="predicted"/>
<keyword evidence="1" id="KW-0472">Membrane</keyword>
<keyword evidence="1" id="KW-1133">Transmembrane helix</keyword>
<gene>
    <name evidence="2" type="ORF">FPS98_06880</name>
</gene>
<evidence type="ECO:0000256" key="1">
    <source>
        <dbReference type="SAM" id="Phobius"/>
    </source>
</evidence>
<evidence type="ECO:0000313" key="2">
    <source>
        <dbReference type="EMBL" id="QDS33744.1"/>
    </source>
</evidence>
<dbReference type="EMBL" id="CP042161">
    <property type="protein sequence ID" value="QDS33744.1"/>
    <property type="molecule type" value="Genomic_DNA"/>
</dbReference>
<evidence type="ECO:0000313" key="3">
    <source>
        <dbReference type="Proteomes" id="UP000317713"/>
    </source>
</evidence>
<sequence length="102" mass="11941">MKKVITYLMIYLLSGTFLFFGKVFVYMLGDEHAFGNSAPFYFSYFIYYIVALYVIYLGVKRLGLNNRSKTNNVLDITIFIIYVTLVYLIAIAFISKYVVYFV</sequence>
<dbReference type="RefSeq" id="WP_144614707.1">
    <property type="nucleotide sequence ID" value="NZ_CP042161.1"/>
</dbReference>
<keyword evidence="1" id="KW-0812">Transmembrane</keyword>
<name>A0A517I4G4_BREBE</name>
<feature type="transmembrane region" description="Helical" evidence="1">
    <location>
        <begin position="79"/>
        <end position="99"/>
    </location>
</feature>